<dbReference type="Proteomes" id="UP000475249">
    <property type="component" value="Unassembled WGS sequence"/>
</dbReference>
<keyword evidence="5" id="KW-1185">Reference proteome</keyword>
<dbReference type="Gene3D" id="3.40.630.30">
    <property type="match status" value="1"/>
</dbReference>
<name>A0A6L9E892_9FLAO</name>
<dbReference type="EMBL" id="WXYO01000001">
    <property type="protein sequence ID" value="NAS10910.1"/>
    <property type="molecule type" value="Genomic_DNA"/>
</dbReference>
<sequence length="181" mass="21424">MQLQLQKCTAKHLNQLIQLSKKTFVDAFEHVNDPEDFKTYIDKAFSKEQLGAELKNPDSSFYFAYLEQDVVGYFKLNEEQAQTDIKKAEALEVERIYVLQGFQGKRIGQWMMEEIKKIGISRKKSYLWLGVWEENVKAIDFYERHGFVKFGKHPYYIGKDRQMDWLMRFDLPSANKETSTI</sequence>
<protein>
    <submittedName>
        <fullName evidence="4">GNAT family N-acetyltransferase</fullName>
    </submittedName>
</protein>
<proteinExistence type="predicted"/>
<reference evidence="4 5" key="1">
    <citation type="submission" date="2020-01" db="EMBL/GenBank/DDBJ databases">
        <title>Bacteria diversity of Porities sp.</title>
        <authorList>
            <person name="Wang G."/>
        </authorList>
    </citation>
    <scope>NUCLEOTIDE SEQUENCE [LARGE SCALE GENOMIC DNA]</scope>
    <source>
        <strain evidence="4 5">R33</strain>
    </source>
</reference>
<organism evidence="4 5">
    <name type="scientific">Poritiphilus flavus</name>
    <dbReference type="NCBI Taxonomy" id="2697053"/>
    <lineage>
        <taxon>Bacteria</taxon>
        <taxon>Pseudomonadati</taxon>
        <taxon>Bacteroidota</taxon>
        <taxon>Flavobacteriia</taxon>
        <taxon>Flavobacteriales</taxon>
        <taxon>Flavobacteriaceae</taxon>
        <taxon>Poritiphilus</taxon>
    </lineage>
</organism>
<dbReference type="RefSeq" id="WP_161433739.1">
    <property type="nucleotide sequence ID" value="NZ_WXYO01000001.1"/>
</dbReference>
<dbReference type="Pfam" id="PF00583">
    <property type="entry name" value="Acetyltransf_1"/>
    <property type="match status" value="1"/>
</dbReference>
<keyword evidence="1 4" id="KW-0808">Transferase</keyword>
<evidence type="ECO:0000256" key="2">
    <source>
        <dbReference type="ARBA" id="ARBA00023315"/>
    </source>
</evidence>
<dbReference type="CDD" id="cd04301">
    <property type="entry name" value="NAT_SF"/>
    <property type="match status" value="1"/>
</dbReference>
<evidence type="ECO:0000313" key="4">
    <source>
        <dbReference type="EMBL" id="NAS10910.1"/>
    </source>
</evidence>
<dbReference type="SUPFAM" id="SSF55729">
    <property type="entry name" value="Acyl-CoA N-acyltransferases (Nat)"/>
    <property type="match status" value="1"/>
</dbReference>
<keyword evidence="2" id="KW-0012">Acyltransferase</keyword>
<evidence type="ECO:0000313" key="5">
    <source>
        <dbReference type="Proteomes" id="UP000475249"/>
    </source>
</evidence>
<evidence type="ECO:0000259" key="3">
    <source>
        <dbReference type="PROSITE" id="PS51186"/>
    </source>
</evidence>
<comment type="caution">
    <text evidence="4">The sequence shown here is derived from an EMBL/GenBank/DDBJ whole genome shotgun (WGS) entry which is preliminary data.</text>
</comment>
<dbReference type="InterPro" id="IPR000182">
    <property type="entry name" value="GNAT_dom"/>
</dbReference>
<accession>A0A6L9E892</accession>
<dbReference type="InterPro" id="IPR016181">
    <property type="entry name" value="Acyl_CoA_acyltransferase"/>
</dbReference>
<evidence type="ECO:0000256" key="1">
    <source>
        <dbReference type="ARBA" id="ARBA00022679"/>
    </source>
</evidence>
<dbReference type="PROSITE" id="PS51186">
    <property type="entry name" value="GNAT"/>
    <property type="match status" value="1"/>
</dbReference>
<dbReference type="PANTHER" id="PTHR42919:SF8">
    <property type="entry name" value="N-ALPHA-ACETYLTRANSFERASE 50"/>
    <property type="match status" value="1"/>
</dbReference>
<dbReference type="PANTHER" id="PTHR42919">
    <property type="entry name" value="N-ALPHA-ACETYLTRANSFERASE"/>
    <property type="match status" value="1"/>
</dbReference>
<dbReference type="AlphaFoldDB" id="A0A6L9E892"/>
<gene>
    <name evidence="4" type="ORF">GTQ38_02780</name>
</gene>
<feature type="domain" description="N-acetyltransferase" evidence="3">
    <location>
        <begin position="22"/>
        <end position="172"/>
    </location>
</feature>
<dbReference type="InterPro" id="IPR051556">
    <property type="entry name" value="N-term/lysine_N-AcTrnsfr"/>
</dbReference>
<dbReference type="GO" id="GO:0016747">
    <property type="term" value="F:acyltransferase activity, transferring groups other than amino-acyl groups"/>
    <property type="evidence" value="ECO:0007669"/>
    <property type="project" value="InterPro"/>
</dbReference>